<dbReference type="PANTHER" id="PTHR38001">
    <property type="entry name" value="PROTEIN CEBPZOS"/>
    <property type="match status" value="1"/>
</dbReference>
<reference evidence="2 3" key="1">
    <citation type="journal article" date="2018" name="Proc. R. Soc. B">
        <title>A non-coding region near Follistatin controls head colour polymorphism in the Gouldian finch.</title>
        <authorList>
            <person name="Toomey M.B."/>
            <person name="Marques C.I."/>
            <person name="Andrade P."/>
            <person name="Araujo P.M."/>
            <person name="Sabatino S."/>
            <person name="Gazda M.A."/>
            <person name="Afonso S."/>
            <person name="Lopes R.J."/>
            <person name="Corbo J.C."/>
            <person name="Carneiro M."/>
        </authorList>
    </citation>
    <scope>NUCLEOTIDE SEQUENCE [LARGE SCALE GENOMIC DNA]</scope>
    <source>
        <strain evidence="2">Red01</strain>
        <tissue evidence="2">Muscle</tissue>
    </source>
</reference>
<accession>A0A3L8S8S1</accession>
<dbReference type="OrthoDB" id="5804148at2759"/>
<protein>
    <submittedName>
        <fullName evidence="2">Uncharacterized protein</fullName>
    </submittedName>
</protein>
<dbReference type="Proteomes" id="UP000276834">
    <property type="component" value="Unassembled WGS sequence"/>
</dbReference>
<dbReference type="AlphaFoldDB" id="A0A3L8S8S1"/>
<evidence type="ECO:0000313" key="2">
    <source>
        <dbReference type="EMBL" id="RLV98661.1"/>
    </source>
</evidence>
<keyword evidence="3" id="KW-1185">Reference proteome</keyword>
<dbReference type="PANTHER" id="PTHR38001:SF1">
    <property type="entry name" value="PROTEIN CEBPZOS"/>
    <property type="match status" value="1"/>
</dbReference>
<name>A0A3L8S8S1_CHLGU</name>
<keyword evidence="1" id="KW-0812">Transmembrane</keyword>
<keyword evidence="1" id="KW-0472">Membrane</keyword>
<evidence type="ECO:0000256" key="1">
    <source>
        <dbReference type="SAM" id="Phobius"/>
    </source>
</evidence>
<organism evidence="2 3">
    <name type="scientific">Chloebia gouldiae</name>
    <name type="common">Gouldian finch</name>
    <name type="synonym">Erythrura gouldiae</name>
    <dbReference type="NCBI Taxonomy" id="44316"/>
    <lineage>
        <taxon>Eukaryota</taxon>
        <taxon>Metazoa</taxon>
        <taxon>Chordata</taxon>
        <taxon>Craniata</taxon>
        <taxon>Vertebrata</taxon>
        <taxon>Euteleostomi</taxon>
        <taxon>Archelosauria</taxon>
        <taxon>Archosauria</taxon>
        <taxon>Dinosauria</taxon>
        <taxon>Saurischia</taxon>
        <taxon>Theropoda</taxon>
        <taxon>Coelurosauria</taxon>
        <taxon>Aves</taxon>
        <taxon>Neognathae</taxon>
        <taxon>Neoaves</taxon>
        <taxon>Telluraves</taxon>
        <taxon>Australaves</taxon>
        <taxon>Passeriformes</taxon>
        <taxon>Passeroidea</taxon>
        <taxon>Passeridae</taxon>
        <taxon>Chloebia</taxon>
    </lineage>
</organism>
<feature type="transmembrane region" description="Helical" evidence="1">
    <location>
        <begin position="6"/>
        <end position="24"/>
    </location>
</feature>
<dbReference type="InterPro" id="IPR037764">
    <property type="entry name" value="CEBPZOS"/>
</dbReference>
<comment type="caution">
    <text evidence="2">The sequence shown here is derived from an EMBL/GenBank/DDBJ whole genome shotgun (WGS) entry which is preliminary data.</text>
</comment>
<evidence type="ECO:0000313" key="3">
    <source>
        <dbReference type="Proteomes" id="UP000276834"/>
    </source>
</evidence>
<dbReference type="EMBL" id="QUSF01000038">
    <property type="protein sequence ID" value="RLV98661.1"/>
    <property type="molecule type" value="Genomic_DNA"/>
</dbReference>
<proteinExistence type="predicted"/>
<gene>
    <name evidence="2" type="ORF">DV515_00010536</name>
</gene>
<keyword evidence="1" id="KW-1133">Transmembrane helix</keyword>
<sequence>MARRALRGLLLLEAAGLLGALLLYRAMERSQGLGRVQHWLDRSVSLPKRACPATCRVRAAKRQLLPWLGGQESTDFSSGVVFIPSTSSIRHNFRHTMQKRFPSILEVYYKSNERSGIHGIRENDQMTWLSSKN</sequence>